<gene>
    <name evidence="1" type="ORF">MHBO_002537</name>
</gene>
<feature type="non-terminal residue" evidence="1">
    <location>
        <position position="153"/>
    </location>
</feature>
<sequence>MADYYFPDNHCSMLVIFLLDPFNTLKEHKINLKKLHEQTFKSIDVTFIDYGLDIKIKNFFENKYKNNLRYNMINKNDLIKNKVWERNCGKYIFITDGRNLKNLSVLQNKAKKFCTFSVFIIKYKIYFNYAKMTCREKYMKKLFSILSYKIYKR</sequence>
<organism evidence="1 2">
    <name type="scientific">Bonamia ostreae</name>
    <dbReference type="NCBI Taxonomy" id="126728"/>
    <lineage>
        <taxon>Eukaryota</taxon>
        <taxon>Sar</taxon>
        <taxon>Rhizaria</taxon>
        <taxon>Endomyxa</taxon>
        <taxon>Ascetosporea</taxon>
        <taxon>Haplosporida</taxon>
        <taxon>Bonamia</taxon>
    </lineage>
</organism>
<reference evidence="1 2" key="1">
    <citation type="journal article" date="2024" name="BMC Biol.">
        <title>Comparative genomics of Ascetosporea gives new insight into the evolutionary basis for animal parasitism in Rhizaria.</title>
        <authorList>
            <person name="Hiltunen Thoren M."/>
            <person name="Onut-Brannstrom I."/>
            <person name="Alfjorden A."/>
            <person name="Peckova H."/>
            <person name="Swords F."/>
            <person name="Hooper C."/>
            <person name="Holzer A.S."/>
            <person name="Bass D."/>
            <person name="Burki F."/>
        </authorList>
    </citation>
    <scope>NUCLEOTIDE SEQUENCE [LARGE SCALE GENOMIC DNA]</scope>
    <source>
        <strain evidence="1">20-A016</strain>
    </source>
</reference>
<dbReference type="EMBL" id="JBDODL010000962">
    <property type="protein sequence ID" value="MES1920929.1"/>
    <property type="molecule type" value="Genomic_DNA"/>
</dbReference>
<accession>A0ABV2AMN5</accession>
<proteinExistence type="predicted"/>
<dbReference type="Proteomes" id="UP001439008">
    <property type="component" value="Unassembled WGS sequence"/>
</dbReference>
<comment type="caution">
    <text evidence="1">The sequence shown here is derived from an EMBL/GenBank/DDBJ whole genome shotgun (WGS) entry which is preliminary data.</text>
</comment>
<evidence type="ECO:0000313" key="1">
    <source>
        <dbReference type="EMBL" id="MES1920929.1"/>
    </source>
</evidence>
<keyword evidence="2" id="KW-1185">Reference proteome</keyword>
<name>A0ABV2AMN5_9EUKA</name>
<protein>
    <submittedName>
        <fullName evidence="1">Uncharacterized protein</fullName>
    </submittedName>
</protein>
<evidence type="ECO:0000313" key="2">
    <source>
        <dbReference type="Proteomes" id="UP001439008"/>
    </source>
</evidence>